<dbReference type="InterPro" id="IPR011992">
    <property type="entry name" value="EF-hand-dom_pair"/>
</dbReference>
<evidence type="ECO:0000313" key="6">
    <source>
        <dbReference type="Proteomes" id="UP000041254"/>
    </source>
</evidence>
<dbReference type="InterPro" id="IPR002048">
    <property type="entry name" value="EF_hand_dom"/>
</dbReference>
<dbReference type="AlphaFoldDB" id="A0A0G4EKU5"/>
<dbReference type="Pfam" id="PF13405">
    <property type="entry name" value="EF-hand_6"/>
    <property type="match status" value="1"/>
</dbReference>
<keyword evidence="6" id="KW-1185">Reference proteome</keyword>
<keyword evidence="3" id="KW-0106">Calcium</keyword>
<dbReference type="PANTHER" id="PTHR45942">
    <property type="entry name" value="PROTEIN PHOSPATASE 3 REGULATORY SUBUNIT B ALPHA ISOFORM TYPE 1"/>
    <property type="match status" value="1"/>
</dbReference>
<dbReference type="Proteomes" id="UP000041254">
    <property type="component" value="Unassembled WGS sequence"/>
</dbReference>
<dbReference type="GO" id="GO:0005509">
    <property type="term" value="F:calcium ion binding"/>
    <property type="evidence" value="ECO:0007669"/>
    <property type="project" value="InterPro"/>
</dbReference>
<evidence type="ECO:0000256" key="3">
    <source>
        <dbReference type="ARBA" id="ARBA00022837"/>
    </source>
</evidence>
<protein>
    <recommendedName>
        <fullName evidence="4">EF-hand domain-containing protein</fullName>
    </recommendedName>
</protein>
<dbReference type="PROSITE" id="PS50222">
    <property type="entry name" value="EF_HAND_2"/>
    <property type="match status" value="1"/>
</dbReference>
<sequence>MGQGSSAAVVPFVNTNVPPPELVERACILSAFDTPEVLWLWQQYCRLDTDEDGVLSCEELLELPALKHQPLRERLPYALGLNTTKQYDFPAFVAALSPFNPRSSLDDKTRLLFRLYDSDQDGRITKKDLRSTMKLVLKSGGEDTLSEEQFEECLDLTLTELGLPTDEPADEKQAEKDKVALGDIGAPSEAEQETAVGEIEVSRRGSSLQAGITYEMFAGCVGTTNLGPKLSFFIT</sequence>
<dbReference type="PhylomeDB" id="A0A0G4EKU5"/>
<organism evidence="5 6">
    <name type="scientific">Vitrella brassicaformis (strain CCMP3155)</name>
    <dbReference type="NCBI Taxonomy" id="1169540"/>
    <lineage>
        <taxon>Eukaryota</taxon>
        <taxon>Sar</taxon>
        <taxon>Alveolata</taxon>
        <taxon>Colpodellida</taxon>
        <taxon>Vitrellaceae</taxon>
        <taxon>Vitrella</taxon>
    </lineage>
</organism>
<evidence type="ECO:0000313" key="5">
    <source>
        <dbReference type="EMBL" id="CEL97282.1"/>
    </source>
</evidence>
<dbReference type="InterPro" id="IPR018247">
    <property type="entry name" value="EF_Hand_1_Ca_BS"/>
</dbReference>
<evidence type="ECO:0000259" key="4">
    <source>
        <dbReference type="PROSITE" id="PS50222"/>
    </source>
</evidence>
<gene>
    <name evidence="5" type="ORF">Vbra_12174</name>
</gene>
<keyword evidence="1" id="KW-0479">Metal-binding</keyword>
<dbReference type="InParanoid" id="A0A0G4EKU5"/>
<dbReference type="EMBL" id="CDMY01000255">
    <property type="protein sequence ID" value="CEL97282.1"/>
    <property type="molecule type" value="Genomic_DNA"/>
</dbReference>
<dbReference type="VEuPathDB" id="CryptoDB:Vbra_12174"/>
<evidence type="ECO:0000256" key="2">
    <source>
        <dbReference type="ARBA" id="ARBA00022737"/>
    </source>
</evidence>
<keyword evidence="2" id="KW-0677">Repeat</keyword>
<dbReference type="OrthoDB" id="303546at2759"/>
<dbReference type="STRING" id="1169540.A0A0G4EKU5"/>
<name>A0A0G4EKU5_VITBC</name>
<feature type="domain" description="EF-hand" evidence="4">
    <location>
        <begin position="104"/>
        <end position="139"/>
    </location>
</feature>
<proteinExistence type="predicted"/>
<evidence type="ECO:0000256" key="1">
    <source>
        <dbReference type="ARBA" id="ARBA00022723"/>
    </source>
</evidence>
<reference evidence="5 6" key="1">
    <citation type="submission" date="2014-11" db="EMBL/GenBank/DDBJ databases">
        <authorList>
            <person name="Zhu J."/>
            <person name="Qi W."/>
            <person name="Song R."/>
        </authorList>
    </citation>
    <scope>NUCLEOTIDE SEQUENCE [LARGE SCALE GENOMIC DNA]</scope>
</reference>
<dbReference type="PROSITE" id="PS00018">
    <property type="entry name" value="EF_HAND_1"/>
    <property type="match status" value="2"/>
</dbReference>
<dbReference type="SUPFAM" id="SSF47473">
    <property type="entry name" value="EF-hand"/>
    <property type="match status" value="1"/>
</dbReference>
<accession>A0A0G4EKU5</accession>
<dbReference type="Gene3D" id="1.10.238.10">
    <property type="entry name" value="EF-hand"/>
    <property type="match status" value="1"/>
</dbReference>